<keyword evidence="3" id="KW-1185">Reference proteome</keyword>
<protein>
    <recommendedName>
        <fullName evidence="4">Secreted protein</fullName>
    </recommendedName>
</protein>
<gene>
    <name evidence="2" type="ORF">BDV36DRAFT_123790</name>
</gene>
<evidence type="ECO:0000256" key="1">
    <source>
        <dbReference type="SAM" id="Phobius"/>
    </source>
</evidence>
<evidence type="ECO:0000313" key="2">
    <source>
        <dbReference type="EMBL" id="KAE8410397.1"/>
    </source>
</evidence>
<keyword evidence="1" id="KW-1133">Transmembrane helix</keyword>
<evidence type="ECO:0000313" key="3">
    <source>
        <dbReference type="Proteomes" id="UP000325395"/>
    </source>
</evidence>
<reference evidence="2 3" key="1">
    <citation type="submission" date="2019-04" db="EMBL/GenBank/DDBJ databases">
        <authorList>
            <consortium name="DOE Joint Genome Institute"/>
            <person name="Mondo S."/>
            <person name="Kjaerbolling I."/>
            <person name="Vesth T."/>
            <person name="Frisvad J.C."/>
            <person name="Nybo J.L."/>
            <person name="Theobald S."/>
            <person name="Kildgaard S."/>
            <person name="Isbrandt T."/>
            <person name="Kuo A."/>
            <person name="Sato A."/>
            <person name="Lyhne E.K."/>
            <person name="Kogle M.E."/>
            <person name="Wiebenga A."/>
            <person name="Kun R.S."/>
            <person name="Lubbers R.J."/>
            <person name="Makela M.R."/>
            <person name="Barry K."/>
            <person name="Chovatia M."/>
            <person name="Clum A."/>
            <person name="Daum C."/>
            <person name="Haridas S."/>
            <person name="He G."/>
            <person name="LaButti K."/>
            <person name="Lipzen A."/>
            <person name="Riley R."/>
            <person name="Salamov A."/>
            <person name="Simmons B.A."/>
            <person name="Magnuson J.K."/>
            <person name="Henrissat B."/>
            <person name="Mortensen U.H."/>
            <person name="Larsen T.O."/>
            <person name="Devries R.P."/>
            <person name="Grigoriev I.V."/>
            <person name="Machida M."/>
            <person name="Baker S.E."/>
            <person name="Andersen M.R."/>
            <person name="Cantor M.N."/>
            <person name="Hua S.X."/>
        </authorList>
    </citation>
    <scope>NUCLEOTIDE SEQUENCE [LARGE SCALE GENOMIC DNA]</scope>
    <source>
        <strain evidence="2 3">CBS 117616</strain>
    </source>
</reference>
<feature type="transmembrane region" description="Helical" evidence="1">
    <location>
        <begin position="6"/>
        <end position="25"/>
    </location>
</feature>
<dbReference type="Proteomes" id="UP000325395">
    <property type="component" value="Unassembled WGS sequence"/>
</dbReference>
<feature type="transmembrane region" description="Helical" evidence="1">
    <location>
        <begin position="32"/>
        <end position="51"/>
    </location>
</feature>
<dbReference type="EMBL" id="ML735952">
    <property type="protein sequence ID" value="KAE8410397.1"/>
    <property type="molecule type" value="Genomic_DNA"/>
</dbReference>
<keyword evidence="1" id="KW-0812">Transmembrane</keyword>
<organism evidence="2 3">
    <name type="scientific">Aspergillus pseudocaelatus</name>
    <dbReference type="NCBI Taxonomy" id="1825620"/>
    <lineage>
        <taxon>Eukaryota</taxon>
        <taxon>Fungi</taxon>
        <taxon>Dikarya</taxon>
        <taxon>Ascomycota</taxon>
        <taxon>Pezizomycotina</taxon>
        <taxon>Eurotiomycetes</taxon>
        <taxon>Eurotiomycetidae</taxon>
        <taxon>Eurotiales</taxon>
        <taxon>Aspergillaceae</taxon>
        <taxon>Aspergillus</taxon>
        <taxon>Aspergillus subgen. Circumdati</taxon>
    </lineage>
</organism>
<evidence type="ECO:0008006" key="4">
    <source>
        <dbReference type="Google" id="ProtNLM"/>
    </source>
</evidence>
<keyword evidence="1" id="KW-0472">Membrane</keyword>
<proteinExistence type="predicted"/>
<sequence length="139" mass="16624">MGVFFFFFFFFFSTITITTTLDAVLQVATRKGIHLFLFFFSFCFHCPFPGLTSRTEINFDPPLTDTIHSHDSPPQELPDPVSVWDRERERERERERVCVCVSRLRSLFLFLFLFLFFFFFFFPTRRSESIAYLCKADMT</sequence>
<accession>A0ABQ6VZT3</accession>
<name>A0ABQ6VZT3_9EURO</name>
<feature type="transmembrane region" description="Helical" evidence="1">
    <location>
        <begin position="104"/>
        <end position="122"/>
    </location>
</feature>